<keyword evidence="1" id="KW-0472">Membrane</keyword>
<accession>A0A1E7NFT0</accession>
<comment type="caution">
    <text evidence="2">The sequence shown here is derived from an EMBL/GenBank/DDBJ whole genome shotgun (WGS) entry which is preliminary data.</text>
</comment>
<keyword evidence="1" id="KW-0812">Transmembrane</keyword>
<evidence type="ECO:0000313" key="3">
    <source>
        <dbReference type="Proteomes" id="UP000037395"/>
    </source>
</evidence>
<feature type="transmembrane region" description="Helical" evidence="1">
    <location>
        <begin position="78"/>
        <end position="95"/>
    </location>
</feature>
<dbReference type="EMBL" id="JPRF03000001">
    <property type="protein sequence ID" value="OEV39559.1"/>
    <property type="molecule type" value="Genomic_DNA"/>
</dbReference>
<keyword evidence="3" id="KW-1185">Reference proteome</keyword>
<dbReference type="AlphaFoldDB" id="A0A1E7NFT0"/>
<name>A0A1E7NFT0_KITAU</name>
<proteinExistence type="predicted"/>
<sequence length="115" mass="12004">MPGTHHLVTRRTVATGPTELGRVDWVVIGSSMIIAGAIKHALSGVVAIAKGMLRPAPHGASAPDRPAPAALSVDERDGWILISALLLLTGAMAHVRGRVRESVRAANPAHRRTGT</sequence>
<reference evidence="2" key="1">
    <citation type="submission" date="2016-08" db="EMBL/GenBank/DDBJ databases">
        <title>Sequencing, Assembly and Comparative Genomics of S. aureofaciens ATCC 10762.</title>
        <authorList>
            <person name="Gradnigo J.S."/>
            <person name="Johnson N."/>
            <person name="Somerville G.A."/>
        </authorList>
    </citation>
    <scope>NUCLEOTIDE SEQUENCE [LARGE SCALE GENOMIC DNA]</scope>
    <source>
        <strain evidence="2">ATCC 10762</strain>
    </source>
</reference>
<organism evidence="2 3">
    <name type="scientific">Kitasatospora aureofaciens</name>
    <name type="common">Streptomyces aureofaciens</name>
    <dbReference type="NCBI Taxonomy" id="1894"/>
    <lineage>
        <taxon>Bacteria</taxon>
        <taxon>Bacillati</taxon>
        <taxon>Actinomycetota</taxon>
        <taxon>Actinomycetes</taxon>
        <taxon>Kitasatosporales</taxon>
        <taxon>Streptomycetaceae</taxon>
        <taxon>Kitasatospora</taxon>
    </lineage>
</organism>
<protein>
    <submittedName>
        <fullName evidence="2">Uncharacterized protein</fullName>
    </submittedName>
</protein>
<evidence type="ECO:0000313" key="2">
    <source>
        <dbReference type="EMBL" id="OEV39559.1"/>
    </source>
</evidence>
<dbReference type="RefSeq" id="WP_030285786.1">
    <property type="nucleotide sequence ID" value="NZ_JBEZYM010000016.1"/>
</dbReference>
<dbReference type="OrthoDB" id="4351017at2"/>
<gene>
    <name evidence="2" type="ORF">HS99_0002440</name>
</gene>
<evidence type="ECO:0000256" key="1">
    <source>
        <dbReference type="SAM" id="Phobius"/>
    </source>
</evidence>
<keyword evidence="1" id="KW-1133">Transmembrane helix</keyword>
<dbReference type="Proteomes" id="UP000037395">
    <property type="component" value="Unassembled WGS sequence"/>
</dbReference>